<protein>
    <submittedName>
        <fullName evidence="3">Uncharacterized protein LOC118404240</fullName>
    </submittedName>
</protein>
<dbReference type="GeneID" id="118404240"/>
<sequence>MGFQVCLVLIAILPVIDANNNVSCRLVRPSYLPPELWGEPNPNRLPPCVNYDILLPEVRNLTNRLPQTLAEFGLTNIESDLEELQHGNCTVLLKGEVGPVHCGDETAQHFTRVGLVIHLIYNVTVGGDEQLFAFASERFENLTANDTLEGPVQSLQDSVEGFNGSYPAASAEAMPSLVQDYYDLLDSFNCSTSGHNCNLTRGEEAVVPLDERWSIVARQGFEYEPSDSRRAIRLRCLFLSFRALRLIPRIFALWVRVN</sequence>
<dbReference type="OMA" id="WSIVARQ"/>
<dbReference type="Proteomes" id="UP000001554">
    <property type="component" value="Chromosome 2"/>
</dbReference>
<proteinExistence type="predicted"/>
<feature type="signal peptide" evidence="1">
    <location>
        <begin position="1"/>
        <end position="18"/>
    </location>
</feature>
<evidence type="ECO:0000256" key="1">
    <source>
        <dbReference type="SAM" id="SignalP"/>
    </source>
</evidence>
<dbReference type="OrthoDB" id="10052435at2759"/>
<evidence type="ECO:0000313" key="2">
    <source>
        <dbReference type="Proteomes" id="UP000001554"/>
    </source>
</evidence>
<reference evidence="2" key="1">
    <citation type="journal article" date="2020" name="Nat. Ecol. Evol.">
        <title>Deeply conserved synteny resolves early events in vertebrate evolution.</title>
        <authorList>
            <person name="Simakov O."/>
            <person name="Marletaz F."/>
            <person name="Yue J.X."/>
            <person name="O'Connell B."/>
            <person name="Jenkins J."/>
            <person name="Brandt A."/>
            <person name="Calef R."/>
            <person name="Tung C.H."/>
            <person name="Huang T.K."/>
            <person name="Schmutz J."/>
            <person name="Satoh N."/>
            <person name="Yu J.K."/>
            <person name="Putnam N.H."/>
            <person name="Green R.E."/>
            <person name="Rokhsar D.S."/>
        </authorList>
    </citation>
    <scope>NUCLEOTIDE SEQUENCE [LARGE SCALE GENOMIC DNA]</scope>
    <source>
        <strain evidence="2">S238N-H82</strain>
    </source>
</reference>
<name>A0A9J7HL07_BRAFL</name>
<dbReference type="AlphaFoldDB" id="A0A9J7HL07"/>
<organism evidence="2 3">
    <name type="scientific">Branchiostoma floridae</name>
    <name type="common">Florida lancelet</name>
    <name type="synonym">Amphioxus</name>
    <dbReference type="NCBI Taxonomy" id="7739"/>
    <lineage>
        <taxon>Eukaryota</taxon>
        <taxon>Metazoa</taxon>
        <taxon>Chordata</taxon>
        <taxon>Cephalochordata</taxon>
        <taxon>Leptocardii</taxon>
        <taxon>Amphioxiformes</taxon>
        <taxon>Branchiostomatidae</taxon>
        <taxon>Branchiostoma</taxon>
    </lineage>
</organism>
<feature type="chain" id="PRO_5039919660" evidence="1">
    <location>
        <begin position="19"/>
        <end position="258"/>
    </location>
</feature>
<keyword evidence="2" id="KW-1185">Reference proteome</keyword>
<gene>
    <name evidence="3" type="primary">LOC118404240</name>
</gene>
<dbReference type="KEGG" id="bfo:118404240"/>
<keyword evidence="1" id="KW-0732">Signal</keyword>
<dbReference type="RefSeq" id="XP_035659177.1">
    <property type="nucleotide sequence ID" value="XM_035803284.1"/>
</dbReference>
<accession>A0A9J7HL07</accession>
<reference evidence="3" key="2">
    <citation type="submission" date="2025-08" db="UniProtKB">
        <authorList>
            <consortium name="RefSeq"/>
        </authorList>
    </citation>
    <scope>IDENTIFICATION</scope>
    <source>
        <strain evidence="3">S238N-H82</strain>
        <tissue evidence="3">Testes</tissue>
    </source>
</reference>
<evidence type="ECO:0000313" key="3">
    <source>
        <dbReference type="RefSeq" id="XP_035659177.1"/>
    </source>
</evidence>